<proteinExistence type="predicted"/>
<organism evidence="2 3">
    <name type="scientific">Colletotrichum salicis</name>
    <dbReference type="NCBI Taxonomy" id="1209931"/>
    <lineage>
        <taxon>Eukaryota</taxon>
        <taxon>Fungi</taxon>
        <taxon>Dikarya</taxon>
        <taxon>Ascomycota</taxon>
        <taxon>Pezizomycotina</taxon>
        <taxon>Sordariomycetes</taxon>
        <taxon>Hypocreomycetidae</taxon>
        <taxon>Glomerellales</taxon>
        <taxon>Glomerellaceae</taxon>
        <taxon>Colletotrichum</taxon>
        <taxon>Colletotrichum acutatum species complex</taxon>
    </lineage>
</organism>
<keyword evidence="3" id="KW-1185">Reference proteome</keyword>
<accession>A0A135V312</accession>
<reference evidence="2 3" key="1">
    <citation type="submission" date="2014-02" db="EMBL/GenBank/DDBJ databases">
        <title>The genome sequence of Colletotrichum salicis CBS 607.94.</title>
        <authorList>
            <person name="Baroncelli R."/>
            <person name="Thon M.R."/>
        </authorList>
    </citation>
    <scope>NUCLEOTIDE SEQUENCE [LARGE SCALE GENOMIC DNA]</scope>
    <source>
        <strain evidence="2 3">CBS 607.94</strain>
    </source>
</reference>
<dbReference type="AlphaFoldDB" id="A0A135V312"/>
<feature type="compositionally biased region" description="Polar residues" evidence="1">
    <location>
        <begin position="1"/>
        <end position="10"/>
    </location>
</feature>
<dbReference type="EMBL" id="JFFI01000559">
    <property type="protein sequence ID" value="KXH67012.1"/>
    <property type="molecule type" value="Genomic_DNA"/>
</dbReference>
<gene>
    <name evidence="2" type="ORF">CSAL01_12637</name>
</gene>
<protein>
    <submittedName>
        <fullName evidence="2">Uncharacterized protein</fullName>
    </submittedName>
</protein>
<comment type="caution">
    <text evidence="2">The sequence shown here is derived from an EMBL/GenBank/DDBJ whole genome shotgun (WGS) entry which is preliminary data.</text>
</comment>
<name>A0A135V312_9PEZI</name>
<evidence type="ECO:0000313" key="3">
    <source>
        <dbReference type="Proteomes" id="UP000070121"/>
    </source>
</evidence>
<evidence type="ECO:0000256" key="1">
    <source>
        <dbReference type="SAM" id="MobiDB-lite"/>
    </source>
</evidence>
<sequence>MDIRNGNQRPNLCGPESQPSDEAVASLANVVDIREPQKPQRLSVASWIVEFHSMTLGKHWWTVVTEATEQALRLEVENEECESVGHGMTADGSLIPRY</sequence>
<evidence type="ECO:0000313" key="2">
    <source>
        <dbReference type="EMBL" id="KXH67012.1"/>
    </source>
</evidence>
<feature type="region of interest" description="Disordered" evidence="1">
    <location>
        <begin position="1"/>
        <end position="24"/>
    </location>
</feature>
<dbReference type="Proteomes" id="UP000070121">
    <property type="component" value="Unassembled WGS sequence"/>
</dbReference>